<keyword evidence="2" id="KW-1185">Reference proteome</keyword>
<evidence type="ECO:0000313" key="3">
    <source>
        <dbReference type="WBParaSite" id="ECPE_0000362101-mRNA-1"/>
    </source>
</evidence>
<dbReference type="WBParaSite" id="ECPE_0000362101-mRNA-1">
    <property type="protein sequence ID" value="ECPE_0000362101-mRNA-1"/>
    <property type="gene ID" value="ECPE_0000362101"/>
</dbReference>
<name>A0A183A9I3_9TREM</name>
<reference evidence="1 2" key="2">
    <citation type="submission" date="2018-11" db="EMBL/GenBank/DDBJ databases">
        <authorList>
            <consortium name="Pathogen Informatics"/>
        </authorList>
    </citation>
    <scope>NUCLEOTIDE SEQUENCE [LARGE SCALE GENOMIC DNA]</scope>
    <source>
        <strain evidence="1 2">Egypt</strain>
    </source>
</reference>
<dbReference type="OrthoDB" id="10250769at2759"/>
<reference evidence="3" key="1">
    <citation type="submission" date="2016-06" db="UniProtKB">
        <authorList>
            <consortium name="WormBaseParasite"/>
        </authorList>
    </citation>
    <scope>IDENTIFICATION</scope>
</reference>
<evidence type="ECO:0000313" key="1">
    <source>
        <dbReference type="EMBL" id="VDP70052.1"/>
    </source>
</evidence>
<proteinExistence type="predicted"/>
<accession>A0A183A9I3</accession>
<dbReference type="AlphaFoldDB" id="A0A183A9I3"/>
<sequence>MRILKSLGPSALDLELRLLGPSAEEERIAHSALDDQESTNLRDTRDRLHGFLRLLINRFQRKLDVDLACVCLETILQRYGDLLFTRPGLVDLQGPVESIEGHVQSLLADDVHLGEDNETLRLVSKAVQAKSASQSLLTRRVTRSICLVDFIRNPTTVLNH</sequence>
<dbReference type="Proteomes" id="UP000272942">
    <property type="component" value="Unassembled WGS sequence"/>
</dbReference>
<dbReference type="EMBL" id="UZAN01040556">
    <property type="protein sequence ID" value="VDP70052.1"/>
    <property type="molecule type" value="Genomic_DNA"/>
</dbReference>
<gene>
    <name evidence="1" type="ORF">ECPE_LOCUS3618</name>
</gene>
<protein>
    <submittedName>
        <fullName evidence="3">Utp21 domain-containing protein</fullName>
    </submittedName>
</protein>
<evidence type="ECO:0000313" key="2">
    <source>
        <dbReference type="Proteomes" id="UP000272942"/>
    </source>
</evidence>
<organism evidence="3">
    <name type="scientific">Echinostoma caproni</name>
    <dbReference type="NCBI Taxonomy" id="27848"/>
    <lineage>
        <taxon>Eukaryota</taxon>
        <taxon>Metazoa</taxon>
        <taxon>Spiralia</taxon>
        <taxon>Lophotrochozoa</taxon>
        <taxon>Platyhelminthes</taxon>
        <taxon>Trematoda</taxon>
        <taxon>Digenea</taxon>
        <taxon>Plagiorchiida</taxon>
        <taxon>Echinostomata</taxon>
        <taxon>Echinostomatoidea</taxon>
        <taxon>Echinostomatidae</taxon>
        <taxon>Echinostoma</taxon>
    </lineage>
</organism>